<dbReference type="EMBL" id="BJNF01000027">
    <property type="protein sequence ID" value="GEC15295.1"/>
    <property type="molecule type" value="Genomic_DNA"/>
</dbReference>
<evidence type="ECO:0000313" key="3">
    <source>
        <dbReference type="Proteomes" id="UP000318825"/>
    </source>
</evidence>
<protein>
    <submittedName>
        <fullName evidence="2">Uncharacterized protein</fullName>
    </submittedName>
</protein>
<comment type="caution">
    <text evidence="2">The sequence shown here is derived from an EMBL/GenBank/DDBJ whole genome shotgun (WGS) entry which is preliminary data.</text>
</comment>
<sequence>MDVGTDIKGRLSSRRATEGPMRGPGRAGLSGARWIDSHRLAALATADGVRLDSNAVRPRADVNLIYVRCPDRKTEWRIGATNPTSDERAKFARQFGQMFSRILTCTGRMFEKLR</sequence>
<evidence type="ECO:0000256" key="1">
    <source>
        <dbReference type="SAM" id="MobiDB-lite"/>
    </source>
</evidence>
<feature type="region of interest" description="Disordered" evidence="1">
    <location>
        <begin position="1"/>
        <end position="27"/>
    </location>
</feature>
<dbReference type="AlphaFoldDB" id="A0A4Y3W9M5"/>
<dbReference type="Proteomes" id="UP000318825">
    <property type="component" value="Unassembled WGS sequence"/>
</dbReference>
<reference evidence="2 3" key="1">
    <citation type="submission" date="2019-06" db="EMBL/GenBank/DDBJ databases">
        <title>Whole genome shotgun sequence of Nitrobacter winogradskyi NBRC 14297.</title>
        <authorList>
            <person name="Hosoyama A."/>
            <person name="Uohara A."/>
            <person name="Ohji S."/>
            <person name="Ichikawa N."/>
        </authorList>
    </citation>
    <scope>NUCLEOTIDE SEQUENCE [LARGE SCALE GENOMIC DNA]</scope>
    <source>
        <strain evidence="2 3">NBRC 14297</strain>
    </source>
</reference>
<gene>
    <name evidence="2" type="ORF">NWI01_11870</name>
</gene>
<evidence type="ECO:0000313" key="2">
    <source>
        <dbReference type="EMBL" id="GEC15295.1"/>
    </source>
</evidence>
<dbReference type="OrthoDB" id="8265509at2"/>
<proteinExistence type="predicted"/>
<accession>A0A4Y3W9M5</accession>
<name>A0A4Y3W9M5_NITWI</name>
<organism evidence="2 3">
    <name type="scientific">Nitrobacter winogradskyi</name>
    <name type="common">Nitrobacter agilis</name>
    <dbReference type="NCBI Taxonomy" id="913"/>
    <lineage>
        <taxon>Bacteria</taxon>
        <taxon>Pseudomonadati</taxon>
        <taxon>Pseudomonadota</taxon>
        <taxon>Alphaproteobacteria</taxon>
        <taxon>Hyphomicrobiales</taxon>
        <taxon>Nitrobacteraceae</taxon>
        <taxon>Nitrobacter</taxon>
    </lineage>
</organism>